<protein>
    <submittedName>
        <fullName evidence="2">Uncharacterized protein</fullName>
    </submittedName>
</protein>
<comment type="caution">
    <text evidence="2">The sequence shown here is derived from an EMBL/GenBank/DDBJ whole genome shotgun (WGS) entry which is preliminary data.</text>
</comment>
<dbReference type="EMBL" id="DXEV01000168">
    <property type="protein sequence ID" value="HIX57499.1"/>
    <property type="molecule type" value="Genomic_DNA"/>
</dbReference>
<dbReference type="Proteomes" id="UP000886829">
    <property type="component" value="Unassembled WGS sequence"/>
</dbReference>
<reference evidence="2" key="1">
    <citation type="journal article" date="2021" name="PeerJ">
        <title>Extensive microbial diversity within the chicken gut microbiome revealed by metagenomics and culture.</title>
        <authorList>
            <person name="Gilroy R."/>
            <person name="Ravi A."/>
            <person name="Getino M."/>
            <person name="Pursley I."/>
            <person name="Horton D.L."/>
            <person name="Alikhan N.F."/>
            <person name="Baker D."/>
            <person name="Gharbi K."/>
            <person name="Hall N."/>
            <person name="Watson M."/>
            <person name="Adriaenssens E.M."/>
            <person name="Foster-Nyarko E."/>
            <person name="Jarju S."/>
            <person name="Secka A."/>
            <person name="Antonio M."/>
            <person name="Oren A."/>
            <person name="Chaudhuri R.R."/>
            <person name="La Ragione R."/>
            <person name="Hildebrand F."/>
            <person name="Pallen M.J."/>
        </authorList>
    </citation>
    <scope>NUCLEOTIDE SEQUENCE</scope>
    <source>
        <strain evidence="2">USASDec5-558</strain>
    </source>
</reference>
<feature type="region of interest" description="Disordered" evidence="1">
    <location>
        <begin position="228"/>
        <end position="257"/>
    </location>
</feature>
<evidence type="ECO:0000313" key="3">
    <source>
        <dbReference type="Proteomes" id="UP000886829"/>
    </source>
</evidence>
<organism evidence="2 3">
    <name type="scientific">Candidatus Anaerobiospirillum pullistercoris</name>
    <dbReference type="NCBI Taxonomy" id="2838452"/>
    <lineage>
        <taxon>Bacteria</taxon>
        <taxon>Pseudomonadati</taxon>
        <taxon>Pseudomonadota</taxon>
        <taxon>Gammaproteobacteria</taxon>
        <taxon>Aeromonadales</taxon>
        <taxon>Succinivibrionaceae</taxon>
        <taxon>Anaerobiospirillum</taxon>
    </lineage>
</organism>
<gene>
    <name evidence="2" type="ORF">H9850_08525</name>
</gene>
<accession>A0A9D1WEI7</accession>
<evidence type="ECO:0000313" key="2">
    <source>
        <dbReference type="EMBL" id="HIX57499.1"/>
    </source>
</evidence>
<proteinExistence type="predicted"/>
<feature type="region of interest" description="Disordered" evidence="1">
    <location>
        <begin position="720"/>
        <end position="753"/>
    </location>
</feature>
<feature type="compositionally biased region" description="Low complexity" evidence="1">
    <location>
        <begin position="232"/>
        <end position="250"/>
    </location>
</feature>
<reference evidence="2" key="2">
    <citation type="submission" date="2021-04" db="EMBL/GenBank/DDBJ databases">
        <authorList>
            <person name="Gilroy R."/>
        </authorList>
    </citation>
    <scope>NUCLEOTIDE SEQUENCE</scope>
    <source>
        <strain evidence="2">USASDec5-558</strain>
    </source>
</reference>
<evidence type="ECO:0000256" key="1">
    <source>
        <dbReference type="SAM" id="MobiDB-lite"/>
    </source>
</evidence>
<dbReference type="AlphaFoldDB" id="A0A9D1WEI7"/>
<sequence length="753" mass="84334">MLLMGMLYFCQFLHDRVLQVRQVQRLILAISLLSCSNSVWALPLSNSLAVGTSWEAGRLDYVYGGSEVAAFVNTPEQIQLQLVLCAKNEAAPYRFSVLLPRSTDASGIIPVKLMVDGVTTSLYAEILNNSLEFQVGANFLITLPESPTLEMEFNAADAKYLQIPEHVSFSMERAHSALDQVAKSCTILCREQGFACSKSLIAGMLWPHQGFNTMESLIAIRTHGERAHDSSAGDAASGDAASGDATASGDADAEDDPTVKLSQELGVSPDEVVDIDRFCLQWSNGALHARSALSGTPSGLISTIHQGQKLPHFVPTAKCKKALELVYARTGADALSFLHQLFHQSNGFYQQYVQLWNGVVRDTAHWQQQQPEPEINDFDYYLALFSLFSDTPISQYPQSYYDILKLREDPSSFIYAIDNRYELETVKYYSVLSRRVHMSLSLNRNISKALSMWQQFYQDFSMSLPPIAKAQALRPLIYRQMLMRVWRLAGHPESLRLRPQYNFTQGTGGKPRTNELLEARCSIFEGSNGDQFFFASSECVQSIASDIRRQGLLNDDLRQVLLNWDAFAKAWRQSDFFSQNDQDDMGEHLRSGLSLTLLSLYKTYGFGDYFLLRKCLSTRDSDICAYDAYKNQNLYSRELRKNIADLSLVAGKEARALSDLSKLWERYYESLCTYTNNLAQSGKIPRWRASFVQAVATTSQSESVLQALFTLQHQLVRDAVSGGQDSEQESEDMSSEERDAAESLSAAAITGED</sequence>
<name>A0A9D1WEI7_9GAMM</name>